<dbReference type="InterPro" id="IPR028098">
    <property type="entry name" value="Glyco_trans_4-like_N"/>
</dbReference>
<dbReference type="KEGG" id="tsph:KIH39_03930"/>
<name>A0A8E6B6M6_9BACT</name>
<protein>
    <submittedName>
        <fullName evidence="3">Glycosyltransferase family 4 protein</fullName>
    </submittedName>
</protein>
<dbReference type="Pfam" id="PF13579">
    <property type="entry name" value="Glyco_trans_4_4"/>
    <property type="match status" value="1"/>
</dbReference>
<keyword evidence="4" id="KW-1185">Reference proteome</keyword>
<evidence type="ECO:0000259" key="2">
    <source>
        <dbReference type="Pfam" id="PF13579"/>
    </source>
</evidence>
<dbReference type="SUPFAM" id="SSF53756">
    <property type="entry name" value="UDP-Glycosyltransferase/glycogen phosphorylase"/>
    <property type="match status" value="1"/>
</dbReference>
<dbReference type="CDD" id="cd03801">
    <property type="entry name" value="GT4_PimA-like"/>
    <property type="match status" value="1"/>
</dbReference>
<dbReference type="EMBL" id="CP074694">
    <property type="protein sequence ID" value="QVL33075.1"/>
    <property type="molecule type" value="Genomic_DNA"/>
</dbReference>
<organism evidence="3 4">
    <name type="scientific">Telmatocola sphagniphila</name>
    <dbReference type="NCBI Taxonomy" id="1123043"/>
    <lineage>
        <taxon>Bacteria</taxon>
        <taxon>Pseudomonadati</taxon>
        <taxon>Planctomycetota</taxon>
        <taxon>Planctomycetia</taxon>
        <taxon>Gemmatales</taxon>
        <taxon>Gemmataceae</taxon>
    </lineage>
</organism>
<reference evidence="3" key="1">
    <citation type="submission" date="2021-05" db="EMBL/GenBank/DDBJ databases">
        <title>Complete genome sequence of the cellulolytic planctomycete Telmatocola sphagniphila SP2T and characterization of the first cellulase from planctomycetes.</title>
        <authorList>
            <person name="Rakitin A.L."/>
            <person name="Beletsky A.V."/>
            <person name="Naumoff D.G."/>
            <person name="Kulichevskaya I.S."/>
            <person name="Mardanov A.V."/>
            <person name="Ravin N.V."/>
            <person name="Dedysh S.N."/>
        </authorList>
    </citation>
    <scope>NUCLEOTIDE SEQUENCE</scope>
    <source>
        <strain evidence="3">SP2T</strain>
    </source>
</reference>
<accession>A0A8E6B6M6</accession>
<sequence>MPLNLLHVIQRYPPAWGGSEAYFARLSRWLVERGHSVEVWTTDANDLSAFWNSKASRLPAGESFDGQVSIRRFPIDYWPLRRYLLKGLSLLPMPALKGWVLPVNPISFGMRKEAKITQKKFDAVHASAFPYLFPCLCGLKLARRLGCPFILTPFVHIGPWNDPNNAIRRAYLAKPMVRLLRESDLIFAQTPSEVQAIQQMGVPAEKIRLQGLGVDTTEVTGGNRLQARSRWGAMEDQLVIGHLANLSREKGTLDLLEALRIALEKNPSLVPQVRLVLAGPSMLPNLEKDLKRQPVLTSVVSIVGPLSHVEKRDFFAGIDLFCMPSISDSFGLVYLEAMANGKRCLGYKAGGAGDVLQGTGGEAVEANLGVLSDALFGILTLQESYQQISEEAIERCQREFLWQPKLELVEHEIIELLRSRIRS</sequence>
<dbReference type="AlphaFoldDB" id="A0A8E6B6M6"/>
<dbReference type="Gene3D" id="3.40.50.2000">
    <property type="entry name" value="Glycogen Phosphorylase B"/>
    <property type="match status" value="2"/>
</dbReference>
<dbReference type="RefSeq" id="WP_213497965.1">
    <property type="nucleotide sequence ID" value="NZ_CP074694.1"/>
</dbReference>
<gene>
    <name evidence="3" type="ORF">KIH39_03930</name>
</gene>
<evidence type="ECO:0000259" key="1">
    <source>
        <dbReference type="Pfam" id="PF00534"/>
    </source>
</evidence>
<dbReference type="PANTHER" id="PTHR45947">
    <property type="entry name" value="SULFOQUINOVOSYL TRANSFERASE SQD2"/>
    <property type="match status" value="1"/>
</dbReference>
<dbReference type="Pfam" id="PF00534">
    <property type="entry name" value="Glycos_transf_1"/>
    <property type="match status" value="1"/>
</dbReference>
<dbReference type="Proteomes" id="UP000676194">
    <property type="component" value="Chromosome"/>
</dbReference>
<evidence type="ECO:0000313" key="4">
    <source>
        <dbReference type="Proteomes" id="UP000676194"/>
    </source>
</evidence>
<dbReference type="InterPro" id="IPR001296">
    <property type="entry name" value="Glyco_trans_1"/>
</dbReference>
<evidence type="ECO:0000313" key="3">
    <source>
        <dbReference type="EMBL" id="QVL33075.1"/>
    </source>
</evidence>
<dbReference type="GO" id="GO:0016757">
    <property type="term" value="F:glycosyltransferase activity"/>
    <property type="evidence" value="ECO:0007669"/>
    <property type="project" value="InterPro"/>
</dbReference>
<dbReference type="PANTHER" id="PTHR45947:SF3">
    <property type="entry name" value="SULFOQUINOVOSYL TRANSFERASE SQD2"/>
    <property type="match status" value="1"/>
</dbReference>
<feature type="domain" description="Glycosyltransferase subfamily 4-like N-terminal" evidence="2">
    <location>
        <begin position="17"/>
        <end position="209"/>
    </location>
</feature>
<dbReference type="InterPro" id="IPR050194">
    <property type="entry name" value="Glycosyltransferase_grp1"/>
</dbReference>
<feature type="domain" description="Glycosyl transferase family 1" evidence="1">
    <location>
        <begin position="227"/>
        <end position="394"/>
    </location>
</feature>
<proteinExistence type="predicted"/>